<organism evidence="5 6">
    <name type="scientific">Paenibacillus amylolyticus</name>
    <dbReference type="NCBI Taxonomy" id="1451"/>
    <lineage>
        <taxon>Bacteria</taxon>
        <taxon>Bacillati</taxon>
        <taxon>Bacillota</taxon>
        <taxon>Bacilli</taxon>
        <taxon>Bacillales</taxon>
        <taxon>Paenibacillaceae</taxon>
        <taxon>Paenibacillus</taxon>
    </lineage>
</organism>
<accession>A0A1R1BN74</accession>
<dbReference type="SUPFAM" id="SSF117892">
    <property type="entry name" value="Band 7/SPFH domain"/>
    <property type="match status" value="1"/>
</dbReference>
<evidence type="ECO:0000313" key="5">
    <source>
        <dbReference type="EMBL" id="OMF11165.1"/>
    </source>
</evidence>
<dbReference type="CDD" id="cd03401">
    <property type="entry name" value="SPFH_prohibitin"/>
    <property type="match status" value="1"/>
</dbReference>
<protein>
    <recommendedName>
        <fullName evidence="4">Band 7 domain-containing protein</fullName>
    </recommendedName>
</protein>
<comment type="caution">
    <text evidence="5">The sequence shown here is derived from an EMBL/GenBank/DDBJ whole genome shotgun (WGS) entry which is preliminary data.</text>
</comment>
<reference evidence="5 6" key="1">
    <citation type="submission" date="2016-11" db="EMBL/GenBank/DDBJ databases">
        <title>Paenibacillus species isolates.</title>
        <authorList>
            <person name="Beno S.M."/>
        </authorList>
    </citation>
    <scope>NUCLEOTIDE SEQUENCE [LARGE SCALE GENOMIC DNA]</scope>
    <source>
        <strain evidence="5 6">FSL H8-0246</strain>
    </source>
</reference>
<dbReference type="PANTHER" id="PTHR42911">
    <property type="entry name" value="MODULATOR OF FTSH PROTEASE HFLC"/>
    <property type="match status" value="1"/>
</dbReference>
<dbReference type="Pfam" id="PF01145">
    <property type="entry name" value="Band_7"/>
    <property type="match status" value="1"/>
</dbReference>
<evidence type="ECO:0000256" key="2">
    <source>
        <dbReference type="SAM" id="MobiDB-lite"/>
    </source>
</evidence>
<evidence type="ECO:0000256" key="1">
    <source>
        <dbReference type="SAM" id="Coils"/>
    </source>
</evidence>
<feature type="transmembrane region" description="Helical" evidence="3">
    <location>
        <begin position="12"/>
        <end position="31"/>
    </location>
</feature>
<dbReference type="AlphaFoldDB" id="A0A1R1BN74"/>
<dbReference type="PANTHER" id="PTHR42911:SF1">
    <property type="entry name" value="MODULATOR OF FTSH PROTEASE HFLC"/>
    <property type="match status" value="1"/>
</dbReference>
<dbReference type="GO" id="GO:0016020">
    <property type="term" value="C:membrane"/>
    <property type="evidence" value="ECO:0007669"/>
    <property type="project" value="InterPro"/>
</dbReference>
<evidence type="ECO:0000256" key="3">
    <source>
        <dbReference type="SAM" id="Phobius"/>
    </source>
</evidence>
<keyword evidence="1" id="KW-0175">Coiled coil</keyword>
<evidence type="ECO:0000313" key="6">
    <source>
        <dbReference type="Proteomes" id="UP000187134"/>
    </source>
</evidence>
<dbReference type="EMBL" id="MRTJ01000011">
    <property type="protein sequence ID" value="OMF11165.1"/>
    <property type="molecule type" value="Genomic_DNA"/>
</dbReference>
<dbReference type="Proteomes" id="UP000187134">
    <property type="component" value="Unassembled WGS sequence"/>
</dbReference>
<evidence type="ECO:0000259" key="4">
    <source>
        <dbReference type="Pfam" id="PF01145"/>
    </source>
</evidence>
<keyword evidence="3" id="KW-1133">Transmembrane helix</keyword>
<gene>
    <name evidence="5" type="ORF">BK131_22310</name>
</gene>
<proteinExistence type="predicted"/>
<feature type="region of interest" description="Disordered" evidence="2">
    <location>
        <begin position="264"/>
        <end position="294"/>
    </location>
</feature>
<keyword evidence="3" id="KW-0472">Membrane</keyword>
<name>A0A1R1BN74_PAEAM</name>
<sequence length="294" mass="32476">MLMKNSKTFRVGAITVALVIIVGVLLVTFFVTRIPNGYVGVVYSPNGGVKDSTLSQGWKLVGAFDKVTKYPIRIQTVEYRDIQIATSDGKNITIDFAYNYQVEPSKVSSIFNTFGPISIQEIEDTYLKTRFRDAARKGISKFTVIDVYGEKSSEAGVDVQQRFSDDVKELGFIVSNVTVGVPQPDAKTQEAIDKRVEASQELERKTTELEIAKKEAERKRVEAQGNADKLLIEAEGQAKANKELQQSLSSQLVEYETIKKWDGALPYVSGSNTPMIQLPTTKTEQNSSTGSVSP</sequence>
<feature type="domain" description="Band 7" evidence="4">
    <location>
        <begin position="33"/>
        <end position="215"/>
    </location>
</feature>
<feature type="coiled-coil region" evidence="1">
    <location>
        <begin position="195"/>
        <end position="233"/>
    </location>
</feature>
<dbReference type="InterPro" id="IPR000163">
    <property type="entry name" value="Prohibitin"/>
</dbReference>
<dbReference type="InterPro" id="IPR001107">
    <property type="entry name" value="Band_7"/>
</dbReference>
<feature type="compositionally biased region" description="Polar residues" evidence="2">
    <location>
        <begin position="269"/>
        <end position="294"/>
    </location>
</feature>
<keyword evidence="3" id="KW-0812">Transmembrane</keyword>
<dbReference type="InterPro" id="IPR036013">
    <property type="entry name" value="Band_7/SPFH_dom_sf"/>
</dbReference>
<dbReference type="Gene3D" id="3.30.479.30">
    <property type="entry name" value="Band 7 domain"/>
    <property type="match status" value="1"/>
</dbReference>